<evidence type="ECO:0000313" key="3">
    <source>
        <dbReference type="EMBL" id="KAK9708231.1"/>
    </source>
</evidence>
<dbReference type="Gene3D" id="1.10.340.70">
    <property type="match status" value="1"/>
</dbReference>
<dbReference type="SUPFAM" id="SSF53098">
    <property type="entry name" value="Ribonuclease H-like"/>
    <property type="match status" value="1"/>
</dbReference>
<dbReference type="InterPro" id="IPR012337">
    <property type="entry name" value="RNaseH-like_sf"/>
</dbReference>
<dbReference type="InterPro" id="IPR001584">
    <property type="entry name" value="Integrase_cat-core"/>
</dbReference>
<gene>
    <name evidence="3" type="ORF">QE152_g27356</name>
</gene>
<evidence type="ECO:0000313" key="4">
    <source>
        <dbReference type="Proteomes" id="UP001458880"/>
    </source>
</evidence>
<dbReference type="InterPro" id="IPR041588">
    <property type="entry name" value="Integrase_H2C2"/>
</dbReference>
<feature type="domain" description="Integrase catalytic" evidence="2">
    <location>
        <begin position="160"/>
        <end position="248"/>
    </location>
</feature>
<sequence length="248" mass="28567">MAVAGADWRADTYGCGRAAERGRHINYCCSEHKIDFLNIKAETSKDAVLTKICEYVENGWPNSIKDPNIKSFFQKRYELVISDGCLFWNHRIVIPTSLREEMVSNLHFTHLGIVKMKSLARSYFWWPNLDKDIECFIKKCTSCCELGNNPPRASLSPWQWPNEPWERLHVDYLGPLQGKHYLIVLDAHTKWVEVFELSTPSSNLTIKVLRTLFARFGLPKTIVSDNGRCWPNCIVLEAAFKSNKKTLV</sequence>
<proteinExistence type="predicted"/>
<keyword evidence="4" id="KW-1185">Reference proteome</keyword>
<protein>
    <recommendedName>
        <fullName evidence="1">RNA-directed DNA polymerase</fullName>
        <ecNumber evidence="1">2.7.7.49</ecNumber>
    </recommendedName>
</protein>
<name>A0AAW1JTD4_POPJA</name>
<dbReference type="Gene3D" id="3.30.420.10">
    <property type="entry name" value="Ribonuclease H-like superfamily/Ribonuclease H"/>
    <property type="match status" value="1"/>
</dbReference>
<dbReference type="Pfam" id="PF17921">
    <property type="entry name" value="Integrase_H2C2"/>
    <property type="match status" value="1"/>
</dbReference>
<evidence type="ECO:0000256" key="1">
    <source>
        <dbReference type="ARBA" id="ARBA00012493"/>
    </source>
</evidence>
<dbReference type="Proteomes" id="UP001458880">
    <property type="component" value="Unassembled WGS sequence"/>
</dbReference>
<dbReference type="GO" id="GO:0015074">
    <property type="term" value="P:DNA integration"/>
    <property type="evidence" value="ECO:0007669"/>
    <property type="project" value="InterPro"/>
</dbReference>
<dbReference type="GO" id="GO:0003964">
    <property type="term" value="F:RNA-directed DNA polymerase activity"/>
    <property type="evidence" value="ECO:0007669"/>
    <property type="project" value="UniProtKB-EC"/>
</dbReference>
<dbReference type="PROSITE" id="PS50994">
    <property type="entry name" value="INTEGRASE"/>
    <property type="match status" value="1"/>
</dbReference>
<organism evidence="3 4">
    <name type="scientific">Popillia japonica</name>
    <name type="common">Japanese beetle</name>
    <dbReference type="NCBI Taxonomy" id="7064"/>
    <lineage>
        <taxon>Eukaryota</taxon>
        <taxon>Metazoa</taxon>
        <taxon>Ecdysozoa</taxon>
        <taxon>Arthropoda</taxon>
        <taxon>Hexapoda</taxon>
        <taxon>Insecta</taxon>
        <taxon>Pterygota</taxon>
        <taxon>Neoptera</taxon>
        <taxon>Endopterygota</taxon>
        <taxon>Coleoptera</taxon>
        <taxon>Polyphaga</taxon>
        <taxon>Scarabaeiformia</taxon>
        <taxon>Scarabaeidae</taxon>
        <taxon>Rutelinae</taxon>
        <taxon>Popillia</taxon>
    </lineage>
</organism>
<dbReference type="GO" id="GO:0003676">
    <property type="term" value="F:nucleic acid binding"/>
    <property type="evidence" value="ECO:0007669"/>
    <property type="project" value="InterPro"/>
</dbReference>
<dbReference type="InterPro" id="IPR036397">
    <property type="entry name" value="RNaseH_sf"/>
</dbReference>
<evidence type="ECO:0000259" key="2">
    <source>
        <dbReference type="PROSITE" id="PS50994"/>
    </source>
</evidence>
<dbReference type="AlphaFoldDB" id="A0AAW1JTD4"/>
<dbReference type="EMBL" id="JASPKY010000334">
    <property type="protein sequence ID" value="KAK9708231.1"/>
    <property type="molecule type" value="Genomic_DNA"/>
</dbReference>
<dbReference type="InterPro" id="IPR050951">
    <property type="entry name" value="Retrovirus_Pol_polyprotein"/>
</dbReference>
<accession>A0AAW1JTD4</accession>
<dbReference type="PANTHER" id="PTHR37984:SF5">
    <property type="entry name" value="PROTEIN NYNRIN-LIKE"/>
    <property type="match status" value="1"/>
</dbReference>
<comment type="caution">
    <text evidence="3">The sequence shown here is derived from an EMBL/GenBank/DDBJ whole genome shotgun (WGS) entry which is preliminary data.</text>
</comment>
<dbReference type="EC" id="2.7.7.49" evidence="1"/>
<dbReference type="FunFam" id="1.10.340.70:FF:000003">
    <property type="entry name" value="Protein CBG25708"/>
    <property type="match status" value="1"/>
</dbReference>
<reference evidence="3 4" key="1">
    <citation type="journal article" date="2024" name="BMC Genomics">
        <title>De novo assembly and annotation of Popillia japonica's genome with initial clues to its potential as an invasive pest.</title>
        <authorList>
            <person name="Cucini C."/>
            <person name="Boschi S."/>
            <person name="Funari R."/>
            <person name="Cardaioli E."/>
            <person name="Iannotti N."/>
            <person name="Marturano G."/>
            <person name="Paoli F."/>
            <person name="Bruttini M."/>
            <person name="Carapelli A."/>
            <person name="Frati F."/>
            <person name="Nardi F."/>
        </authorList>
    </citation>
    <scope>NUCLEOTIDE SEQUENCE [LARGE SCALE GENOMIC DNA]</scope>
    <source>
        <strain evidence="3">DMR45628</strain>
    </source>
</reference>
<dbReference type="PANTHER" id="PTHR37984">
    <property type="entry name" value="PROTEIN CBG26694"/>
    <property type="match status" value="1"/>
</dbReference>